<proteinExistence type="inferred from homology"/>
<evidence type="ECO:0000256" key="2">
    <source>
        <dbReference type="ARBA" id="ARBA00022540"/>
    </source>
</evidence>
<dbReference type="InterPro" id="IPR000795">
    <property type="entry name" value="T_Tr_GTP-bd_dom"/>
</dbReference>
<dbReference type="SUPFAM" id="SSF52156">
    <property type="entry name" value="Initiation factor IF2/eIF5b, domain 3"/>
    <property type="match status" value="1"/>
</dbReference>
<dbReference type="GO" id="GO:0003924">
    <property type="term" value="F:GTPase activity"/>
    <property type="evidence" value="ECO:0007669"/>
    <property type="project" value="InterPro"/>
</dbReference>
<feature type="signal peptide" evidence="8">
    <location>
        <begin position="1"/>
        <end position="20"/>
    </location>
</feature>
<dbReference type="Proteomes" id="UP000019132">
    <property type="component" value="Unassembled WGS sequence"/>
</dbReference>
<dbReference type="InterPro" id="IPR044145">
    <property type="entry name" value="IF2_II"/>
</dbReference>
<keyword evidence="8" id="KW-0732">Signal</keyword>
<dbReference type="SUPFAM" id="SSF50447">
    <property type="entry name" value="Translation proteins"/>
    <property type="match status" value="2"/>
</dbReference>
<dbReference type="EMBL" id="GL376636">
    <property type="status" value="NOT_ANNOTATED_CDS"/>
    <property type="molecule type" value="Genomic_DNA"/>
</dbReference>
<dbReference type="InterPro" id="IPR006847">
    <property type="entry name" value="IF2_N"/>
</dbReference>
<dbReference type="GO" id="GO:0005737">
    <property type="term" value="C:cytoplasm"/>
    <property type="evidence" value="ECO:0007669"/>
    <property type="project" value="TreeGrafter"/>
</dbReference>
<dbReference type="InterPro" id="IPR027417">
    <property type="entry name" value="P-loop_NTPase"/>
</dbReference>
<dbReference type="Gene3D" id="2.40.30.10">
    <property type="entry name" value="Translation factors"/>
    <property type="match status" value="2"/>
</dbReference>
<sequence length="995" mass="107822">MSQWMLKCALHKAALGAGAAGGVAVTSAASGSQSAVAKLQWATRRYSLSSVPDRRKRNHFQSNKKDQKKKNAHAADKANADTAPAAAGRFGAGNANAQNNTRAKGNWDLFSSTNVNRVGSNANSNNAATASTDAGAANAQQSGKSAFRNAKTRAGNFKKKQGDAKQNPVFTNKFQNLLSFAFDDGNDTNLPPEKSTRESKFSHSPRNLLDQDNGDVFSSRSAKAAVDLSALGFDDEVDDDADDADSQFKKHKNNSPKVKFDAAAPSSPSGALLSAVPSAAGGSPDKRKQLKNKKKKDGRSLLKNFQFENSIFDSEDDIFGHVDWDEKRGDVDNRENREQRRFQRTMRKQTKQAPVKIVAAPLEVEIPTSISVKDLAERMCVKSKVLIKALKDLGERGMKDESVLSNDIAELAVESLNMVPVLLPPDFVDLELTMPPADCSMFPPRSPIISVMGHVDHGKTTLLDSLRKSKVAAAEAGGITQSIGAFTVELGKKFGNQSKITFIDTPGHAAFSNMRSRGSEVTDIIVLVVAADDGVRPQTVEVIQLAQKNNVPMVVAVTKCDMHSHDEQEVRNRIADQLLNRGVIVEQMGGDTPLVCVSGKTGEGIDTLKETIALHAEILDLRADDKAAGEAVVLEANVARGVGTQVDAIVKWGTLKTGTIVVCGLEYGKIRALVDQAGKRVKQIVPGNPARVVGLKGLPNAGDALLVVDTEERAKEVIAQRQELLEWDLMATAEEDEDDPSGNVTHRRRKYMGARRKWEQIELRRRQEVDEAKRIASLKAGDEGYVANIVPIIVKTDSVGVISAIDELIASLPSDEAIIKRILASVGPVSSSDVAMAEATGATIYAFNIKHPSTIDREALEKNVSIRQHRVVYTMLDDIKELLRDNLSGVEETEIIGSAEVIQSIPITKSGRRTTNIAGCKITMGLMNMQAKYRLLRDGETIVEDVSMESMRHFQEKVGEVTKGQECGLLLDGIDDFQPGDILQAYVVKVVKQAL</sequence>
<accession>K3W5Z8</accession>
<dbReference type="Pfam" id="PF11987">
    <property type="entry name" value="IF-2"/>
    <property type="match status" value="1"/>
</dbReference>
<feature type="chain" id="PRO_5003867669" description="Tr-type G domain-containing protein" evidence="8">
    <location>
        <begin position="21"/>
        <end position="995"/>
    </location>
</feature>
<evidence type="ECO:0000256" key="4">
    <source>
        <dbReference type="ARBA" id="ARBA00022917"/>
    </source>
</evidence>
<dbReference type="PROSITE" id="PS51722">
    <property type="entry name" value="G_TR_2"/>
    <property type="match status" value="1"/>
</dbReference>
<feature type="domain" description="Tr-type G" evidence="9">
    <location>
        <begin position="444"/>
        <end position="620"/>
    </location>
</feature>
<dbReference type="AlphaFoldDB" id="K3W5Z8"/>
<dbReference type="Gene3D" id="3.40.50.300">
    <property type="entry name" value="P-loop containing nucleotide triphosphate hydrolases"/>
    <property type="match status" value="1"/>
</dbReference>
<comment type="similarity">
    <text evidence="1">Belongs to the TRAFAC class translation factor GTPase superfamily. Classic translation factor GTPase family. IF-2 subfamily.</text>
</comment>
<dbReference type="InParanoid" id="K3W5Z8"/>
<name>K3W5Z8_GLOUD</name>
<keyword evidence="5" id="KW-0342">GTP-binding</keyword>
<feature type="region of interest" description="Disordered" evidence="7">
    <location>
        <begin position="183"/>
        <end position="215"/>
    </location>
</feature>
<dbReference type="SUPFAM" id="SSF52540">
    <property type="entry name" value="P-loop containing nucleoside triphosphate hydrolases"/>
    <property type="match status" value="1"/>
</dbReference>
<dbReference type="EnsemblProtists" id="PYU1_T000389">
    <property type="protein sequence ID" value="PYU1_T000389"/>
    <property type="gene ID" value="PYU1_G000389"/>
</dbReference>
<dbReference type="InterPro" id="IPR009000">
    <property type="entry name" value="Transl_B-barrel_sf"/>
</dbReference>
<evidence type="ECO:0000313" key="10">
    <source>
        <dbReference type="EnsemblProtists" id="PYU1_T000389"/>
    </source>
</evidence>
<keyword evidence="3" id="KW-0547">Nucleotide-binding</keyword>
<organism evidence="10 11">
    <name type="scientific">Globisporangium ultimum (strain ATCC 200006 / CBS 805.95 / DAOM BR144)</name>
    <name type="common">Pythium ultimum</name>
    <dbReference type="NCBI Taxonomy" id="431595"/>
    <lineage>
        <taxon>Eukaryota</taxon>
        <taxon>Sar</taxon>
        <taxon>Stramenopiles</taxon>
        <taxon>Oomycota</taxon>
        <taxon>Peronosporomycetes</taxon>
        <taxon>Pythiales</taxon>
        <taxon>Pythiaceae</taxon>
        <taxon>Globisporangium</taxon>
    </lineage>
</organism>
<evidence type="ECO:0000256" key="6">
    <source>
        <dbReference type="ARBA" id="ARBA00025162"/>
    </source>
</evidence>
<dbReference type="FunFam" id="2.40.30.10:FF:000008">
    <property type="entry name" value="Translation initiation factor IF-2"/>
    <property type="match status" value="1"/>
</dbReference>
<keyword evidence="4" id="KW-0648">Protein biosynthesis</keyword>
<comment type="function">
    <text evidence="6">One of the essential components for the initiation of protein synthesis. Protects formylmethionyl-tRNA from spontaneous hydrolysis and promotes its binding to the 30S ribosomal subunits. Also involved in the hydrolysis of GTP during the formation of the 70S ribosomal complex.</text>
</comment>
<evidence type="ECO:0000256" key="1">
    <source>
        <dbReference type="ARBA" id="ARBA00007733"/>
    </source>
</evidence>
<dbReference type="InterPro" id="IPR036925">
    <property type="entry name" value="TIF_IF2_dom3_sf"/>
</dbReference>
<dbReference type="NCBIfam" id="TIGR00231">
    <property type="entry name" value="small_GTP"/>
    <property type="match status" value="1"/>
</dbReference>
<dbReference type="CDD" id="cd03702">
    <property type="entry name" value="IF2_mtIF2_II"/>
    <property type="match status" value="1"/>
</dbReference>
<dbReference type="InterPro" id="IPR023115">
    <property type="entry name" value="TIF_IF2_dom3"/>
</dbReference>
<reference evidence="10" key="3">
    <citation type="submission" date="2015-02" db="UniProtKB">
        <authorList>
            <consortium name="EnsemblProtists"/>
        </authorList>
    </citation>
    <scope>IDENTIFICATION</scope>
    <source>
        <strain evidence="10">DAOM BR144</strain>
    </source>
</reference>
<dbReference type="GO" id="GO:0005525">
    <property type="term" value="F:GTP binding"/>
    <property type="evidence" value="ECO:0007669"/>
    <property type="project" value="UniProtKB-KW"/>
</dbReference>
<dbReference type="PANTHER" id="PTHR43381">
    <property type="entry name" value="TRANSLATION INITIATION FACTOR IF-2-RELATED"/>
    <property type="match status" value="1"/>
</dbReference>
<dbReference type="CDD" id="cd01887">
    <property type="entry name" value="IF2_eIF5B"/>
    <property type="match status" value="1"/>
</dbReference>
<dbReference type="FunFam" id="3.40.50.300:FF:000019">
    <property type="entry name" value="Translation initiation factor IF-2"/>
    <property type="match status" value="1"/>
</dbReference>
<dbReference type="InterPro" id="IPR015760">
    <property type="entry name" value="TIF_IF2"/>
</dbReference>
<evidence type="ECO:0000256" key="8">
    <source>
        <dbReference type="SAM" id="SignalP"/>
    </source>
</evidence>
<evidence type="ECO:0000256" key="3">
    <source>
        <dbReference type="ARBA" id="ARBA00022741"/>
    </source>
</evidence>
<dbReference type="InterPro" id="IPR053905">
    <property type="entry name" value="EF-G-like_DII"/>
</dbReference>
<feature type="compositionally biased region" description="Basic residues" evidence="7">
    <location>
        <begin position="288"/>
        <end position="297"/>
    </location>
</feature>
<dbReference type="Pfam" id="PF00009">
    <property type="entry name" value="GTP_EFTU"/>
    <property type="match status" value="1"/>
</dbReference>
<keyword evidence="2" id="KW-0396">Initiation factor</keyword>
<feature type="region of interest" description="Disordered" evidence="7">
    <location>
        <begin position="241"/>
        <end position="297"/>
    </location>
</feature>
<evidence type="ECO:0000256" key="7">
    <source>
        <dbReference type="SAM" id="MobiDB-lite"/>
    </source>
</evidence>
<dbReference type="PRINTS" id="PR00315">
    <property type="entry name" value="ELONGATNFCT"/>
</dbReference>
<dbReference type="HOGENOM" id="CLU_006301_5_2_1"/>
<keyword evidence="11" id="KW-1185">Reference proteome</keyword>
<feature type="compositionally biased region" description="Low complexity" evidence="7">
    <location>
        <begin position="114"/>
        <end position="139"/>
    </location>
</feature>
<evidence type="ECO:0000259" key="9">
    <source>
        <dbReference type="PROSITE" id="PS51722"/>
    </source>
</evidence>
<dbReference type="eggNOG" id="KOG1145">
    <property type="taxonomic scope" value="Eukaryota"/>
</dbReference>
<reference evidence="11" key="2">
    <citation type="submission" date="2010-04" db="EMBL/GenBank/DDBJ databases">
        <authorList>
            <person name="Buell R."/>
            <person name="Hamilton J."/>
            <person name="Hostetler J."/>
        </authorList>
    </citation>
    <scope>NUCLEOTIDE SEQUENCE [LARGE SCALE GENOMIC DNA]</scope>
    <source>
        <strain evidence="11">DAOM:BR144</strain>
    </source>
</reference>
<dbReference type="Pfam" id="PF22042">
    <property type="entry name" value="EF-G_D2"/>
    <property type="match status" value="1"/>
</dbReference>
<evidence type="ECO:0000313" key="11">
    <source>
        <dbReference type="Proteomes" id="UP000019132"/>
    </source>
</evidence>
<dbReference type="VEuPathDB" id="FungiDB:PYU1_G000389"/>
<dbReference type="GO" id="GO:0003743">
    <property type="term" value="F:translation initiation factor activity"/>
    <property type="evidence" value="ECO:0007669"/>
    <property type="project" value="UniProtKB-KW"/>
</dbReference>
<dbReference type="Pfam" id="PF04760">
    <property type="entry name" value="IF2_N"/>
    <property type="match status" value="1"/>
</dbReference>
<dbReference type="InterPro" id="IPR005225">
    <property type="entry name" value="Small_GTP-bd"/>
</dbReference>
<dbReference type="PANTHER" id="PTHR43381:SF20">
    <property type="entry name" value="TRANSLATION INITIATION FACTOR IF-2, MITOCHONDRIAL"/>
    <property type="match status" value="1"/>
</dbReference>
<protein>
    <recommendedName>
        <fullName evidence="9">Tr-type G domain-containing protein</fullName>
    </recommendedName>
</protein>
<dbReference type="Gene3D" id="3.40.50.10050">
    <property type="entry name" value="Translation initiation factor IF- 2, domain 3"/>
    <property type="match status" value="1"/>
</dbReference>
<dbReference type="CDD" id="cd03692">
    <property type="entry name" value="mtIF2_IVc"/>
    <property type="match status" value="1"/>
</dbReference>
<dbReference type="FunFam" id="3.40.50.10050:FF:000001">
    <property type="entry name" value="Translation initiation factor IF-2"/>
    <property type="match status" value="1"/>
</dbReference>
<feature type="region of interest" description="Disordered" evidence="7">
    <location>
        <begin position="48"/>
        <end position="146"/>
    </location>
</feature>
<dbReference type="STRING" id="431595.K3W5Z8"/>
<feature type="compositionally biased region" description="Low complexity" evidence="7">
    <location>
        <begin position="262"/>
        <end position="283"/>
    </location>
</feature>
<dbReference type="OMA" id="VKQMTPG"/>
<reference evidence="11" key="1">
    <citation type="journal article" date="2010" name="Genome Biol.">
        <title>Genome sequence of the necrotrophic plant pathogen Pythium ultimum reveals original pathogenicity mechanisms and effector repertoire.</title>
        <authorList>
            <person name="Levesque C.A."/>
            <person name="Brouwer H."/>
            <person name="Cano L."/>
            <person name="Hamilton J.P."/>
            <person name="Holt C."/>
            <person name="Huitema E."/>
            <person name="Raffaele S."/>
            <person name="Robideau G.P."/>
            <person name="Thines M."/>
            <person name="Win J."/>
            <person name="Zerillo M.M."/>
            <person name="Beakes G.W."/>
            <person name="Boore J.L."/>
            <person name="Busam D."/>
            <person name="Dumas B."/>
            <person name="Ferriera S."/>
            <person name="Fuerstenberg S.I."/>
            <person name="Gachon C.M."/>
            <person name="Gaulin E."/>
            <person name="Govers F."/>
            <person name="Grenville-Briggs L."/>
            <person name="Horner N."/>
            <person name="Hostetler J."/>
            <person name="Jiang R.H."/>
            <person name="Johnson J."/>
            <person name="Krajaejun T."/>
            <person name="Lin H."/>
            <person name="Meijer H.J."/>
            <person name="Moore B."/>
            <person name="Morris P."/>
            <person name="Phuntmart V."/>
            <person name="Puiu D."/>
            <person name="Shetty J."/>
            <person name="Stajich J.E."/>
            <person name="Tripathy S."/>
            <person name="Wawra S."/>
            <person name="van West P."/>
            <person name="Whitty B.R."/>
            <person name="Coutinho P.M."/>
            <person name="Henrissat B."/>
            <person name="Martin F."/>
            <person name="Thomas P.D."/>
            <person name="Tyler B.M."/>
            <person name="De Vries R.P."/>
            <person name="Kamoun S."/>
            <person name="Yandell M."/>
            <person name="Tisserat N."/>
            <person name="Buell C.R."/>
        </authorList>
    </citation>
    <scope>NUCLEOTIDE SEQUENCE</scope>
    <source>
        <strain evidence="11">DAOM:BR144</strain>
    </source>
</reference>
<evidence type="ECO:0000256" key="5">
    <source>
        <dbReference type="ARBA" id="ARBA00023134"/>
    </source>
</evidence>
<feature type="compositionally biased region" description="Low complexity" evidence="7">
    <location>
        <begin position="80"/>
        <end position="103"/>
    </location>
</feature>